<dbReference type="AlphaFoldDB" id="A0A1P8UHH9"/>
<dbReference type="InterPro" id="IPR028081">
    <property type="entry name" value="Leu-bd"/>
</dbReference>
<dbReference type="KEGG" id="afy:BW247_09445"/>
<comment type="similarity">
    <text evidence="1">Belongs to the leucine-binding protein family.</text>
</comment>
<gene>
    <name evidence="5" type="ORF">BW247_09445</name>
</gene>
<dbReference type="Gene3D" id="3.40.50.2300">
    <property type="match status" value="2"/>
</dbReference>
<protein>
    <recommendedName>
        <fullName evidence="4">Leucine-binding protein domain-containing protein</fullName>
    </recommendedName>
</protein>
<proteinExistence type="inferred from homology"/>
<dbReference type="PANTHER" id="PTHR30483:SF6">
    <property type="entry name" value="PERIPLASMIC BINDING PROTEIN OF ABC TRANSPORTER FOR NATURAL AMINO ACIDS"/>
    <property type="match status" value="1"/>
</dbReference>
<dbReference type="PANTHER" id="PTHR30483">
    <property type="entry name" value="LEUCINE-SPECIFIC-BINDING PROTEIN"/>
    <property type="match status" value="1"/>
</dbReference>
<reference evidence="5 6" key="1">
    <citation type="submission" date="2017-01" db="EMBL/GenBank/DDBJ databases">
        <title>Draft sequence of Acidihalobacter ferrooxidans strain DSM 14175 (strain V8).</title>
        <authorList>
            <person name="Khaleque H.N."/>
            <person name="Ramsay J.P."/>
            <person name="Murphy R.J.T."/>
            <person name="Kaksonen A.H."/>
            <person name="Boxall N.J."/>
            <person name="Watkin E.L.J."/>
        </authorList>
    </citation>
    <scope>NUCLEOTIDE SEQUENCE [LARGE SCALE GENOMIC DNA]</scope>
    <source>
        <strain evidence="5 6">V8</strain>
    </source>
</reference>
<sequence length="421" mass="43800">MKKSLKKTLIASAVIGVFAVAPVAAQAACTTTIGSVMALTGSLGALGQSIAKGADLAVDTVNKAGGVNGCTLKLALLDDQTNPAVGVTAAKQLVDINHVPAIVGALSSGVSMAILTSVTAPSHVVQISPASTSPSFTELAKQGTTKGYWFRTAPSDALQSVAMAKEAHDNGLKRVAVIYIKNPYGEGLAGEFSTYFKKMGGDITASVPYNPNQPSYRSEVNSALQGHPQAVFLIGYPGDGTTVAREWISSGGPQVFLLPDGLESQKFVDDVGAKYMKKVIGTAGGSVATPSLTTFKNDFKAKYGNFPTQAYMTNAYDAVMVIALAMEKAKSADATAIKDNIRAVTGTAGVPVYAGAKGFEKAKMLMKEGKPFHYVGAVGELTFDKYGDVSGPMAIWTVKGGKVEQTGMMSVKTIDAIIKKY</sequence>
<dbReference type="InterPro" id="IPR028082">
    <property type="entry name" value="Peripla_BP_I"/>
</dbReference>
<evidence type="ECO:0000256" key="3">
    <source>
        <dbReference type="SAM" id="SignalP"/>
    </source>
</evidence>
<dbReference type="EMBL" id="CP019434">
    <property type="protein sequence ID" value="APZ43292.1"/>
    <property type="molecule type" value="Genomic_DNA"/>
</dbReference>
<keyword evidence="6" id="KW-1185">Reference proteome</keyword>
<dbReference type="CDD" id="cd06346">
    <property type="entry name" value="PBP1_ABC_ligand_binding-like"/>
    <property type="match status" value="1"/>
</dbReference>
<dbReference type="InterPro" id="IPR051010">
    <property type="entry name" value="BCAA_transport"/>
</dbReference>
<feature type="domain" description="Leucine-binding protein" evidence="4">
    <location>
        <begin position="31"/>
        <end position="351"/>
    </location>
</feature>
<dbReference type="Proteomes" id="UP000243807">
    <property type="component" value="Chromosome"/>
</dbReference>
<evidence type="ECO:0000256" key="2">
    <source>
        <dbReference type="ARBA" id="ARBA00022729"/>
    </source>
</evidence>
<dbReference type="SUPFAM" id="SSF53822">
    <property type="entry name" value="Periplasmic binding protein-like I"/>
    <property type="match status" value="1"/>
</dbReference>
<evidence type="ECO:0000256" key="1">
    <source>
        <dbReference type="ARBA" id="ARBA00010062"/>
    </source>
</evidence>
<dbReference type="RefSeq" id="WP_076836933.1">
    <property type="nucleotide sequence ID" value="NZ_CP019434.1"/>
</dbReference>
<evidence type="ECO:0000313" key="6">
    <source>
        <dbReference type="Proteomes" id="UP000243807"/>
    </source>
</evidence>
<dbReference type="Pfam" id="PF13458">
    <property type="entry name" value="Peripla_BP_6"/>
    <property type="match status" value="1"/>
</dbReference>
<name>A0A1P8UHH9_9GAMM</name>
<evidence type="ECO:0000313" key="5">
    <source>
        <dbReference type="EMBL" id="APZ43292.1"/>
    </source>
</evidence>
<keyword evidence="2 3" id="KW-0732">Signal</keyword>
<feature type="signal peptide" evidence="3">
    <location>
        <begin position="1"/>
        <end position="27"/>
    </location>
</feature>
<dbReference type="STRING" id="1765967.BW247_09445"/>
<feature type="chain" id="PRO_5013360789" description="Leucine-binding protein domain-containing protein" evidence="3">
    <location>
        <begin position="28"/>
        <end position="421"/>
    </location>
</feature>
<evidence type="ECO:0000259" key="4">
    <source>
        <dbReference type="Pfam" id="PF13458"/>
    </source>
</evidence>
<dbReference type="OrthoDB" id="7337537at2"/>
<accession>A0A1P8UHH9</accession>
<organism evidence="5 6">
    <name type="scientific">Acidihalobacter ferrooxydans</name>
    <dbReference type="NCBI Taxonomy" id="1765967"/>
    <lineage>
        <taxon>Bacteria</taxon>
        <taxon>Pseudomonadati</taxon>
        <taxon>Pseudomonadota</taxon>
        <taxon>Gammaproteobacteria</taxon>
        <taxon>Chromatiales</taxon>
        <taxon>Ectothiorhodospiraceae</taxon>
        <taxon>Acidihalobacter</taxon>
    </lineage>
</organism>